<dbReference type="InterPro" id="IPR025348">
    <property type="entry name" value="DUF4252"/>
</dbReference>
<name>A0ABU1TQP1_9FLAO</name>
<accession>A0ABU1TQP1</accession>
<gene>
    <name evidence="2" type="ORF">J2X31_002322</name>
</gene>
<evidence type="ECO:0000256" key="1">
    <source>
        <dbReference type="SAM" id="SignalP"/>
    </source>
</evidence>
<keyword evidence="1" id="KW-0732">Signal</keyword>
<feature type="chain" id="PRO_5046904174" description="DUF4252 domain-containing protein" evidence="1">
    <location>
        <begin position="20"/>
        <end position="179"/>
    </location>
</feature>
<evidence type="ECO:0000313" key="3">
    <source>
        <dbReference type="Proteomes" id="UP001255185"/>
    </source>
</evidence>
<dbReference type="Proteomes" id="UP001255185">
    <property type="component" value="Unassembled WGS sequence"/>
</dbReference>
<proteinExistence type="predicted"/>
<evidence type="ECO:0008006" key="4">
    <source>
        <dbReference type="Google" id="ProtNLM"/>
    </source>
</evidence>
<protein>
    <recommendedName>
        <fullName evidence="4">DUF4252 domain-containing protein</fullName>
    </recommendedName>
</protein>
<keyword evidence="3" id="KW-1185">Reference proteome</keyword>
<reference evidence="2 3" key="1">
    <citation type="submission" date="2023-07" db="EMBL/GenBank/DDBJ databases">
        <title>Sorghum-associated microbial communities from plants grown in Nebraska, USA.</title>
        <authorList>
            <person name="Schachtman D."/>
        </authorList>
    </citation>
    <scope>NUCLEOTIDE SEQUENCE [LARGE SCALE GENOMIC DNA]</scope>
    <source>
        <strain evidence="2 3">3773</strain>
    </source>
</reference>
<dbReference type="RefSeq" id="WP_310026835.1">
    <property type="nucleotide sequence ID" value="NZ_JAVDVI010000009.1"/>
</dbReference>
<sequence>MKKIYFIALICSLFLASCSSEPSLQKYFVEKTENKNFIAVDVSPEILNIEKTKLTPEQSEALKSFEKMNILAFKLDSTNNAQYDIEKAKVSAILKNEKYQKLMSFGSGKDGVTISFVGEEENIEEFVVYAKSKETGFAVVRILGDKMNSTHIMNMLSVIQNSNMDLDQLKPLQSMFPKK</sequence>
<evidence type="ECO:0000313" key="2">
    <source>
        <dbReference type="EMBL" id="MDR6968305.1"/>
    </source>
</evidence>
<comment type="caution">
    <text evidence="2">The sequence shown here is derived from an EMBL/GenBank/DDBJ whole genome shotgun (WGS) entry which is preliminary data.</text>
</comment>
<dbReference type="EMBL" id="JAVDVI010000009">
    <property type="protein sequence ID" value="MDR6968305.1"/>
    <property type="molecule type" value="Genomic_DNA"/>
</dbReference>
<organism evidence="2 3">
    <name type="scientific">Flavobacterium arsenatis</name>
    <dbReference type="NCBI Taxonomy" id="1484332"/>
    <lineage>
        <taxon>Bacteria</taxon>
        <taxon>Pseudomonadati</taxon>
        <taxon>Bacteroidota</taxon>
        <taxon>Flavobacteriia</taxon>
        <taxon>Flavobacteriales</taxon>
        <taxon>Flavobacteriaceae</taxon>
        <taxon>Flavobacterium</taxon>
    </lineage>
</organism>
<dbReference type="Pfam" id="PF14060">
    <property type="entry name" value="DUF4252"/>
    <property type="match status" value="1"/>
</dbReference>
<dbReference type="PROSITE" id="PS51257">
    <property type="entry name" value="PROKAR_LIPOPROTEIN"/>
    <property type="match status" value="1"/>
</dbReference>
<feature type="signal peptide" evidence="1">
    <location>
        <begin position="1"/>
        <end position="19"/>
    </location>
</feature>